<name>A0A1T4M2I5_9FIRM</name>
<dbReference type="Pfam" id="PF00905">
    <property type="entry name" value="Transpeptidase"/>
    <property type="match status" value="1"/>
</dbReference>
<keyword evidence="4" id="KW-1003">Cell membrane</keyword>
<feature type="domain" description="Penicillin-binding protein transpeptidase" evidence="12">
    <location>
        <begin position="614"/>
        <end position="930"/>
    </location>
</feature>
<dbReference type="GO" id="GO:0009252">
    <property type="term" value="P:peptidoglycan biosynthetic process"/>
    <property type="evidence" value="ECO:0007669"/>
    <property type="project" value="UniProtKB-KW"/>
</dbReference>
<evidence type="ECO:0000256" key="4">
    <source>
        <dbReference type="ARBA" id="ARBA00022475"/>
    </source>
</evidence>
<keyword evidence="5 11" id="KW-0812">Transmembrane</keyword>
<dbReference type="RefSeq" id="WP_078786905.1">
    <property type="nucleotide sequence ID" value="NZ_FNHR01000003.1"/>
</dbReference>
<keyword evidence="8 11" id="KW-1133">Transmembrane helix</keyword>
<dbReference type="GO" id="GO:0008658">
    <property type="term" value="F:penicillin binding"/>
    <property type="evidence" value="ECO:0007669"/>
    <property type="project" value="InterPro"/>
</dbReference>
<comment type="subcellular location">
    <subcellularLocation>
        <location evidence="2">Cell membrane</location>
    </subcellularLocation>
    <subcellularLocation>
        <location evidence="1">Membrane</location>
        <topology evidence="1">Single-pass membrane protein</topology>
    </subcellularLocation>
</comment>
<comment type="similarity">
    <text evidence="3">Belongs to the transpeptidase family.</text>
</comment>
<evidence type="ECO:0000259" key="13">
    <source>
        <dbReference type="Pfam" id="PF03717"/>
    </source>
</evidence>
<dbReference type="InterPro" id="IPR001460">
    <property type="entry name" value="PCN-bd_Tpept"/>
</dbReference>
<dbReference type="GO" id="GO:0071972">
    <property type="term" value="F:peptidoglycan L,D-transpeptidase activity"/>
    <property type="evidence" value="ECO:0007669"/>
    <property type="project" value="TreeGrafter"/>
</dbReference>
<dbReference type="PANTHER" id="PTHR30627:SF2">
    <property type="entry name" value="PEPTIDOGLYCAN D,D-TRANSPEPTIDASE MRDA"/>
    <property type="match status" value="1"/>
</dbReference>
<accession>A0A1T4M2I5</accession>
<keyword evidence="7" id="KW-0573">Peptidoglycan synthesis</keyword>
<dbReference type="GO" id="GO:0008360">
    <property type="term" value="P:regulation of cell shape"/>
    <property type="evidence" value="ECO:0007669"/>
    <property type="project" value="UniProtKB-KW"/>
</dbReference>
<evidence type="ECO:0000256" key="9">
    <source>
        <dbReference type="ARBA" id="ARBA00023136"/>
    </source>
</evidence>
<evidence type="ECO:0000256" key="10">
    <source>
        <dbReference type="ARBA" id="ARBA00023316"/>
    </source>
</evidence>
<evidence type="ECO:0000256" key="11">
    <source>
        <dbReference type="SAM" id="Phobius"/>
    </source>
</evidence>
<evidence type="ECO:0000256" key="6">
    <source>
        <dbReference type="ARBA" id="ARBA00022960"/>
    </source>
</evidence>
<sequence length="958" mass="109329">MNPLKMIKEFLENLKNILLDYLKSRIFPVTVLMIILFFLLGRRLFILQIKNGDNYQVDFTVRTEKKLKVDSVRGNIYDVNGKLLAYNKLTYDLTFGNNNYLTNRAEDLGISENQLKNKIVYNTMQVLAQNNDKITAEFPIEFKNGNYKYTVSGITLKNFLRDAYSKNSIDELTDEELATKAEDIVYHMRFGGSDVPNFDISTDYTNEDAMVILACRYALWLNRYQQYVPVTIASDISEKSRSMILEHKDDLTGMDIIVRSERVYNDAKYFAQIIGYVGKASEEDLEYFNKNSKVPYTSDDVVGKIGIERHCEEYLRGTDGEQIMYVDNLGKVIDVVKETPATAGSDVYLSIDSDLQKYCYDMLEKEITSILLSHITPNAYAPENNKDNEIPITDVYFALFNNNYIDIEEMSKKSSTEFEQGIYNNLESRKKEIILYIRSLLKENPVNNNDLSKEYQEYLEFIFKMLGDKGVYLSSEVDRDSKEFNSYINGNKPISDYLRFCLENYYIDTSLIIEEDKYYDSEEIYNELVNYIIKELNGNKEFKNMIVHSMIQQGYISGSDVIDLIYIQKVLNEENDEDYAAFKNGAFGPYEFMTRKIKNLEITPAMLALDPCSGAVIITDIYTGELRAFVSYPSYDNNYLTNSVDGDYYNKLLTDKTTPLYSRASMMRTAPGSTFKIISTVAGVEEGVLGIDEYITDMGVFDKVYTKPACWVYRDFNTTHGTIDISKAIDISCNYFYYEVGYRLANDDGYYNDNLGLTRLNKYAAKFGFDGYSGIEIDETEPHMSDRDAVVSAIGQGTNSYTPVQMSKYITTIANGGTCYDLTLLDKVADYEGNIKKTSQPKVHSTVDIDNALWDKIHNGMRMVVTDDLDHNELLNNLKVKVAGKTGTAQEDTSRPPHALFISYAPYEKPEVSVTCVIQNGYASANAAELASFIYAYMYDKEALKDASFGQSKTDTSD</sequence>
<dbReference type="OrthoDB" id="9757901at2"/>
<evidence type="ECO:0000256" key="7">
    <source>
        <dbReference type="ARBA" id="ARBA00022984"/>
    </source>
</evidence>
<evidence type="ECO:0000259" key="12">
    <source>
        <dbReference type="Pfam" id="PF00905"/>
    </source>
</evidence>
<dbReference type="Proteomes" id="UP000189857">
    <property type="component" value="Unassembled WGS sequence"/>
</dbReference>
<dbReference type="Pfam" id="PF03717">
    <property type="entry name" value="PBP_dimer"/>
    <property type="match status" value="1"/>
</dbReference>
<protein>
    <submittedName>
        <fullName evidence="14">Penicillin-binding protein 2</fullName>
    </submittedName>
</protein>
<dbReference type="AlphaFoldDB" id="A0A1T4M2I5"/>
<dbReference type="InterPro" id="IPR005311">
    <property type="entry name" value="PBP_dimer"/>
</dbReference>
<dbReference type="Gene3D" id="3.90.1310.10">
    <property type="entry name" value="Penicillin-binding protein 2a (Domain 2)"/>
    <property type="match status" value="1"/>
</dbReference>
<dbReference type="Gene3D" id="3.40.710.10">
    <property type="entry name" value="DD-peptidase/beta-lactamase superfamily"/>
    <property type="match status" value="1"/>
</dbReference>
<dbReference type="GO" id="GO:0005886">
    <property type="term" value="C:plasma membrane"/>
    <property type="evidence" value="ECO:0007669"/>
    <property type="project" value="UniProtKB-SubCell"/>
</dbReference>
<reference evidence="14 15" key="1">
    <citation type="submission" date="2017-02" db="EMBL/GenBank/DDBJ databases">
        <authorList>
            <person name="Peterson S.W."/>
        </authorList>
    </citation>
    <scope>NUCLEOTIDE SEQUENCE [LARGE SCALE GENOMIC DNA]</scope>
    <source>
        <strain evidence="14 15">ATCC 17233</strain>
    </source>
</reference>
<evidence type="ECO:0000256" key="5">
    <source>
        <dbReference type="ARBA" id="ARBA00022692"/>
    </source>
</evidence>
<dbReference type="InterPro" id="IPR036138">
    <property type="entry name" value="PBP_dimer_sf"/>
</dbReference>
<feature type="domain" description="Penicillin-binding protein dimerisation" evidence="13">
    <location>
        <begin position="71"/>
        <end position="335"/>
    </location>
</feature>
<feature type="transmembrane region" description="Helical" evidence="11">
    <location>
        <begin position="21"/>
        <end position="41"/>
    </location>
</feature>
<evidence type="ECO:0000313" key="14">
    <source>
        <dbReference type="EMBL" id="SJZ61173.1"/>
    </source>
</evidence>
<keyword evidence="9 11" id="KW-0472">Membrane</keyword>
<dbReference type="SUPFAM" id="SSF56601">
    <property type="entry name" value="beta-lactamase/transpeptidase-like"/>
    <property type="match status" value="1"/>
</dbReference>
<keyword evidence="6" id="KW-0133">Cell shape</keyword>
<proteinExistence type="inferred from homology"/>
<dbReference type="EMBL" id="FUXA01000006">
    <property type="protein sequence ID" value="SJZ61173.1"/>
    <property type="molecule type" value="Genomic_DNA"/>
</dbReference>
<dbReference type="InterPro" id="IPR012338">
    <property type="entry name" value="Beta-lactam/transpept-like"/>
</dbReference>
<gene>
    <name evidence="14" type="ORF">SAMN02745110_01071</name>
</gene>
<dbReference type="SUPFAM" id="SSF56519">
    <property type="entry name" value="Penicillin binding protein dimerisation domain"/>
    <property type="match status" value="1"/>
</dbReference>
<dbReference type="PANTHER" id="PTHR30627">
    <property type="entry name" value="PEPTIDOGLYCAN D,D-TRANSPEPTIDASE"/>
    <property type="match status" value="1"/>
</dbReference>
<organism evidence="14 15">
    <name type="scientific">Eubacterium ruminantium</name>
    <dbReference type="NCBI Taxonomy" id="42322"/>
    <lineage>
        <taxon>Bacteria</taxon>
        <taxon>Bacillati</taxon>
        <taxon>Bacillota</taxon>
        <taxon>Clostridia</taxon>
        <taxon>Eubacteriales</taxon>
        <taxon>Eubacteriaceae</taxon>
        <taxon>Eubacterium</taxon>
    </lineage>
</organism>
<dbReference type="InterPro" id="IPR050515">
    <property type="entry name" value="Beta-lactam/transpept"/>
</dbReference>
<evidence type="ECO:0000313" key="15">
    <source>
        <dbReference type="Proteomes" id="UP000189857"/>
    </source>
</evidence>
<evidence type="ECO:0000256" key="2">
    <source>
        <dbReference type="ARBA" id="ARBA00004236"/>
    </source>
</evidence>
<evidence type="ECO:0000256" key="1">
    <source>
        <dbReference type="ARBA" id="ARBA00004167"/>
    </source>
</evidence>
<keyword evidence="10" id="KW-0961">Cell wall biogenesis/degradation</keyword>
<evidence type="ECO:0000256" key="8">
    <source>
        <dbReference type="ARBA" id="ARBA00022989"/>
    </source>
</evidence>
<dbReference type="GO" id="GO:0071555">
    <property type="term" value="P:cell wall organization"/>
    <property type="evidence" value="ECO:0007669"/>
    <property type="project" value="UniProtKB-KW"/>
</dbReference>
<keyword evidence="15" id="KW-1185">Reference proteome</keyword>
<evidence type="ECO:0000256" key="3">
    <source>
        <dbReference type="ARBA" id="ARBA00007171"/>
    </source>
</evidence>